<dbReference type="Proteomes" id="UP000653305">
    <property type="component" value="Unassembled WGS sequence"/>
</dbReference>
<evidence type="ECO:0000256" key="5">
    <source>
        <dbReference type="ARBA" id="ARBA00022771"/>
    </source>
</evidence>
<evidence type="ECO:0000256" key="7">
    <source>
        <dbReference type="ARBA" id="ARBA00022833"/>
    </source>
</evidence>
<dbReference type="InterPro" id="IPR013083">
    <property type="entry name" value="Znf_RING/FYVE/PHD"/>
</dbReference>
<evidence type="ECO:0000256" key="3">
    <source>
        <dbReference type="ARBA" id="ARBA00022679"/>
    </source>
</evidence>
<reference evidence="8" key="1">
    <citation type="submission" date="2020-07" db="EMBL/GenBank/DDBJ databases">
        <title>Ethylene signaling mediates host invasion by parasitic plants.</title>
        <authorList>
            <person name="Yoshida S."/>
        </authorList>
    </citation>
    <scope>NUCLEOTIDE SEQUENCE</scope>
    <source>
        <strain evidence="8">Okayama</strain>
    </source>
</reference>
<evidence type="ECO:0000313" key="9">
    <source>
        <dbReference type="Proteomes" id="UP000653305"/>
    </source>
</evidence>
<sequence>MPSLLHLEFFACVHVTFSRRRRTSLTFADSGTSSLTSTALTNNSLAYMYHSPPRPLHYDADRRYSHFPCEGLVSKRDKGTIHANEETKLLRLNELDEESESVSAKGKWSNFTCDKGSKEYNSKSPLNLSTAEPEMGFAHIYATSEDEDVCRMCLEVYTTKNPKIITRYSHHFHLGCIYGWMERSDNCPVYGKVMAFD</sequence>
<keyword evidence="4" id="KW-0479">Metal-binding</keyword>
<evidence type="ECO:0000256" key="4">
    <source>
        <dbReference type="ARBA" id="ARBA00022723"/>
    </source>
</evidence>
<evidence type="ECO:0000313" key="8">
    <source>
        <dbReference type="EMBL" id="GFP82648.1"/>
    </source>
</evidence>
<keyword evidence="9" id="KW-1185">Reference proteome</keyword>
<keyword evidence="6" id="KW-0833">Ubl conjugation pathway</keyword>
<dbReference type="PANTHER" id="PTHR46463:SF86">
    <property type="entry name" value="RING-TYPE DOMAIN-CONTAINING PROTEIN"/>
    <property type="match status" value="1"/>
</dbReference>
<dbReference type="EMBL" id="BMAC01000049">
    <property type="protein sequence ID" value="GFP82648.1"/>
    <property type="molecule type" value="Genomic_DNA"/>
</dbReference>
<dbReference type="EC" id="2.3.2.27" evidence="2"/>
<organism evidence="8 9">
    <name type="scientific">Phtheirospermum japonicum</name>
    <dbReference type="NCBI Taxonomy" id="374723"/>
    <lineage>
        <taxon>Eukaryota</taxon>
        <taxon>Viridiplantae</taxon>
        <taxon>Streptophyta</taxon>
        <taxon>Embryophyta</taxon>
        <taxon>Tracheophyta</taxon>
        <taxon>Spermatophyta</taxon>
        <taxon>Magnoliopsida</taxon>
        <taxon>eudicotyledons</taxon>
        <taxon>Gunneridae</taxon>
        <taxon>Pentapetalae</taxon>
        <taxon>asterids</taxon>
        <taxon>lamiids</taxon>
        <taxon>Lamiales</taxon>
        <taxon>Orobanchaceae</taxon>
        <taxon>Orobanchaceae incertae sedis</taxon>
        <taxon>Phtheirospermum</taxon>
    </lineage>
</organism>
<comment type="caution">
    <text evidence="8">The sequence shown here is derived from an EMBL/GenBank/DDBJ whole genome shotgun (WGS) entry which is preliminary data.</text>
</comment>
<dbReference type="GO" id="GO:0008270">
    <property type="term" value="F:zinc ion binding"/>
    <property type="evidence" value="ECO:0007669"/>
    <property type="project" value="UniProtKB-KW"/>
</dbReference>
<gene>
    <name evidence="8" type="ORF">PHJA_000407900</name>
</gene>
<protein>
    <recommendedName>
        <fullName evidence="2">RING-type E3 ubiquitin transferase</fullName>
        <ecNumber evidence="2">2.3.2.27</ecNumber>
    </recommendedName>
</protein>
<keyword evidence="3" id="KW-0808">Transferase</keyword>
<dbReference type="AlphaFoldDB" id="A0A830BC31"/>
<accession>A0A830BC31</accession>
<evidence type="ECO:0000256" key="2">
    <source>
        <dbReference type="ARBA" id="ARBA00012483"/>
    </source>
</evidence>
<dbReference type="PANTHER" id="PTHR46463">
    <property type="entry name" value="ZINC FINGER, RING/FYVE/PHD-TYPE"/>
    <property type="match status" value="1"/>
</dbReference>
<keyword evidence="7" id="KW-0862">Zinc</keyword>
<keyword evidence="5" id="KW-0863">Zinc-finger</keyword>
<comment type="catalytic activity">
    <reaction evidence="1">
        <text>S-ubiquitinyl-[E2 ubiquitin-conjugating enzyme]-L-cysteine + [acceptor protein]-L-lysine = [E2 ubiquitin-conjugating enzyme]-L-cysteine + N(6)-ubiquitinyl-[acceptor protein]-L-lysine.</text>
        <dbReference type="EC" id="2.3.2.27"/>
    </reaction>
</comment>
<evidence type="ECO:0000256" key="6">
    <source>
        <dbReference type="ARBA" id="ARBA00022786"/>
    </source>
</evidence>
<proteinExistence type="predicted"/>
<dbReference type="OrthoDB" id="8062037at2759"/>
<evidence type="ECO:0000256" key="1">
    <source>
        <dbReference type="ARBA" id="ARBA00000900"/>
    </source>
</evidence>
<dbReference type="SUPFAM" id="SSF57850">
    <property type="entry name" value="RING/U-box"/>
    <property type="match status" value="1"/>
</dbReference>
<name>A0A830BC31_9LAMI</name>
<dbReference type="Gene3D" id="3.30.40.10">
    <property type="entry name" value="Zinc/RING finger domain, C3HC4 (zinc finger)"/>
    <property type="match status" value="1"/>
</dbReference>
<dbReference type="GO" id="GO:0061630">
    <property type="term" value="F:ubiquitin protein ligase activity"/>
    <property type="evidence" value="ECO:0007669"/>
    <property type="project" value="UniProtKB-EC"/>
</dbReference>